<protein>
    <submittedName>
        <fullName evidence="2">Lipolytic protein G-D-S-L family</fullName>
    </submittedName>
</protein>
<dbReference type="EMBL" id="CP003620">
    <property type="protein sequence ID" value="AFZ15240.1"/>
    <property type="molecule type" value="Genomic_DNA"/>
</dbReference>
<dbReference type="HOGENOM" id="CLU_015101_3_2_3"/>
<dbReference type="eggNOG" id="COG3240">
    <property type="taxonomic scope" value="Bacteria"/>
</dbReference>
<dbReference type="GO" id="GO:0016788">
    <property type="term" value="F:hydrolase activity, acting on ester bonds"/>
    <property type="evidence" value="ECO:0007669"/>
    <property type="project" value="InterPro"/>
</dbReference>
<dbReference type="Gene3D" id="3.40.50.1110">
    <property type="entry name" value="SGNH hydrolase"/>
    <property type="match status" value="1"/>
</dbReference>
<organism evidence="2 3">
    <name type="scientific">Crinalium epipsammum PCC 9333</name>
    <dbReference type="NCBI Taxonomy" id="1173022"/>
    <lineage>
        <taxon>Bacteria</taxon>
        <taxon>Bacillati</taxon>
        <taxon>Cyanobacteriota</taxon>
        <taxon>Cyanophyceae</taxon>
        <taxon>Gomontiellales</taxon>
        <taxon>Gomontiellaceae</taxon>
        <taxon>Crinalium</taxon>
    </lineage>
</organism>
<evidence type="ECO:0000313" key="2">
    <source>
        <dbReference type="EMBL" id="AFZ15240.1"/>
    </source>
</evidence>
<dbReference type="PATRIC" id="fig|1173022.3.peg.4813"/>
<dbReference type="InterPro" id="IPR051058">
    <property type="entry name" value="GDSL_Est/Lipase"/>
</dbReference>
<dbReference type="PANTHER" id="PTHR45648:SF22">
    <property type="entry name" value="GDSL LIPASE_ACYLHYDROLASE FAMILY PROTEIN (AFU_ORTHOLOGUE AFUA_4G14700)"/>
    <property type="match status" value="1"/>
</dbReference>
<accession>K9W6Y9</accession>
<dbReference type="RefSeq" id="WP_015205331.1">
    <property type="nucleotide sequence ID" value="NC_019753.1"/>
</dbReference>
<reference evidence="2 3" key="1">
    <citation type="submission" date="2012-06" db="EMBL/GenBank/DDBJ databases">
        <title>Finished chromosome of genome of Crinalium epipsammum PCC 9333.</title>
        <authorList>
            <consortium name="US DOE Joint Genome Institute"/>
            <person name="Gugger M."/>
            <person name="Coursin T."/>
            <person name="Rippka R."/>
            <person name="Tandeau De Marsac N."/>
            <person name="Huntemann M."/>
            <person name="Wei C.-L."/>
            <person name="Han J."/>
            <person name="Detter J.C."/>
            <person name="Han C."/>
            <person name="Tapia R."/>
            <person name="Davenport K."/>
            <person name="Daligault H."/>
            <person name="Erkkila T."/>
            <person name="Gu W."/>
            <person name="Munk A.C.C."/>
            <person name="Teshima H."/>
            <person name="Xu Y."/>
            <person name="Chain P."/>
            <person name="Chen A."/>
            <person name="Krypides N."/>
            <person name="Mavromatis K."/>
            <person name="Markowitz V."/>
            <person name="Szeto E."/>
            <person name="Ivanova N."/>
            <person name="Mikhailova N."/>
            <person name="Ovchinnikova G."/>
            <person name="Pagani I."/>
            <person name="Pati A."/>
            <person name="Goodwin L."/>
            <person name="Peters L."/>
            <person name="Pitluck S."/>
            <person name="Woyke T."/>
            <person name="Kerfeld C."/>
        </authorList>
    </citation>
    <scope>NUCLEOTIDE SEQUENCE [LARGE SCALE GENOMIC DNA]</scope>
    <source>
        <strain evidence="2 3">PCC 9333</strain>
    </source>
</reference>
<sequence length="285" mass="30777">MVVITKSLQNSHPITELNVFGDSLSDVGTVFRLSGGMYPPNPPYFQGRYSNGLVWVEYLAESLNLSSNQSKNFAYGGATTGKVNPGAAQINYNSLVPDLLTQVKSFTQANQQANLNALYVIWAGANDYLQGVSSEKVPLENLTIAIASLHDFGAKKMLVGNLPDLGHLPATRTNGNSAYLSGLTRAHNQGLRRSLKLISQQRSDLQIATLDANTLYREAITNPAAFGFSNVISGCMAAQTSYSNPDQFLFWDSIHPTTAAHHIIGKTALAAIQDAGIINTTYTHK</sequence>
<evidence type="ECO:0000313" key="3">
    <source>
        <dbReference type="Proteomes" id="UP000010472"/>
    </source>
</evidence>
<dbReference type="InterPro" id="IPR001087">
    <property type="entry name" value="GDSL"/>
</dbReference>
<dbReference type="Proteomes" id="UP000010472">
    <property type="component" value="Chromosome"/>
</dbReference>
<dbReference type="InterPro" id="IPR036514">
    <property type="entry name" value="SGNH_hydro_sf"/>
</dbReference>
<name>K9W6Y9_9CYAN</name>
<dbReference type="CDD" id="cd01846">
    <property type="entry name" value="fatty_acyltransferase_like"/>
    <property type="match status" value="1"/>
</dbReference>
<proteinExistence type="predicted"/>
<dbReference type="KEGG" id="cep:Cri9333_4458"/>
<dbReference type="PANTHER" id="PTHR45648">
    <property type="entry name" value="GDSL LIPASE/ACYLHYDROLASE FAMILY PROTEIN (AFU_ORTHOLOGUE AFUA_4G14700)"/>
    <property type="match status" value="1"/>
</dbReference>
<dbReference type="OrthoDB" id="5292073at2"/>
<evidence type="ECO:0000256" key="1">
    <source>
        <dbReference type="ARBA" id="ARBA00022801"/>
    </source>
</evidence>
<dbReference type="SUPFAM" id="SSF52266">
    <property type="entry name" value="SGNH hydrolase"/>
    <property type="match status" value="1"/>
</dbReference>
<gene>
    <name evidence="2" type="ORF">Cri9333_4458</name>
</gene>
<dbReference type="STRING" id="1173022.Cri9333_4458"/>
<keyword evidence="3" id="KW-1185">Reference proteome</keyword>
<keyword evidence="1" id="KW-0378">Hydrolase</keyword>
<dbReference type="Pfam" id="PF00657">
    <property type="entry name" value="Lipase_GDSL"/>
    <property type="match status" value="1"/>
</dbReference>
<dbReference type="AlphaFoldDB" id="K9W6Y9"/>